<evidence type="ECO:0000256" key="3">
    <source>
        <dbReference type="ARBA" id="ARBA00023002"/>
    </source>
</evidence>
<dbReference type="AlphaFoldDB" id="A0A916ZVM6"/>
<protein>
    <submittedName>
        <fullName evidence="8">(2Fe-2S)-binding protein</fullName>
    </submittedName>
</protein>
<reference evidence="8" key="1">
    <citation type="journal article" date="2014" name="Int. J. Syst. Evol. Microbiol.">
        <title>Complete genome sequence of Corynebacterium casei LMG S-19264T (=DSM 44701T), isolated from a smear-ripened cheese.</title>
        <authorList>
            <consortium name="US DOE Joint Genome Institute (JGI-PGF)"/>
            <person name="Walter F."/>
            <person name="Albersmeier A."/>
            <person name="Kalinowski J."/>
            <person name="Ruckert C."/>
        </authorList>
    </citation>
    <scope>NUCLEOTIDE SEQUENCE</scope>
    <source>
        <strain evidence="8">CGMCC 1.15519</strain>
    </source>
</reference>
<dbReference type="SUPFAM" id="SSF54292">
    <property type="entry name" value="2Fe-2S ferredoxin-like"/>
    <property type="match status" value="1"/>
</dbReference>
<evidence type="ECO:0000256" key="2">
    <source>
        <dbReference type="ARBA" id="ARBA00022723"/>
    </source>
</evidence>
<evidence type="ECO:0000256" key="1">
    <source>
        <dbReference type="ARBA" id="ARBA00022714"/>
    </source>
</evidence>
<keyword evidence="3" id="KW-0560">Oxidoreductase</keyword>
<evidence type="ECO:0000256" key="5">
    <source>
        <dbReference type="ARBA" id="ARBA00023014"/>
    </source>
</evidence>
<dbReference type="GO" id="GO:0046872">
    <property type="term" value="F:metal ion binding"/>
    <property type="evidence" value="ECO:0007669"/>
    <property type="project" value="UniProtKB-KW"/>
</dbReference>
<dbReference type="InterPro" id="IPR051452">
    <property type="entry name" value="Diverse_Oxidoreductases"/>
</dbReference>
<dbReference type="PROSITE" id="PS51085">
    <property type="entry name" value="2FE2S_FER_2"/>
    <property type="match status" value="1"/>
</dbReference>
<dbReference type="InterPro" id="IPR036010">
    <property type="entry name" value="2Fe-2S_ferredoxin-like_sf"/>
</dbReference>
<dbReference type="InterPro" id="IPR012675">
    <property type="entry name" value="Beta-grasp_dom_sf"/>
</dbReference>
<dbReference type="SUPFAM" id="SSF47741">
    <property type="entry name" value="CO dehydrogenase ISP C-domain like"/>
    <property type="match status" value="1"/>
</dbReference>
<keyword evidence="1" id="KW-0001">2Fe-2S</keyword>
<dbReference type="InterPro" id="IPR036884">
    <property type="entry name" value="2Fe-2S-bd_dom_sf"/>
</dbReference>
<feature type="region of interest" description="Disordered" evidence="6">
    <location>
        <begin position="154"/>
        <end position="180"/>
    </location>
</feature>
<dbReference type="InterPro" id="IPR002888">
    <property type="entry name" value="2Fe-2S-bd"/>
</dbReference>
<dbReference type="GO" id="GO:0016491">
    <property type="term" value="F:oxidoreductase activity"/>
    <property type="evidence" value="ECO:0007669"/>
    <property type="project" value="UniProtKB-KW"/>
</dbReference>
<evidence type="ECO:0000313" key="8">
    <source>
        <dbReference type="EMBL" id="GGE16123.1"/>
    </source>
</evidence>
<keyword evidence="9" id="KW-1185">Reference proteome</keyword>
<evidence type="ECO:0000256" key="4">
    <source>
        <dbReference type="ARBA" id="ARBA00023004"/>
    </source>
</evidence>
<dbReference type="Gene3D" id="1.10.150.120">
    <property type="entry name" value="[2Fe-2S]-binding domain"/>
    <property type="match status" value="1"/>
</dbReference>
<dbReference type="PANTHER" id="PTHR44379">
    <property type="entry name" value="OXIDOREDUCTASE WITH IRON-SULFUR SUBUNIT"/>
    <property type="match status" value="1"/>
</dbReference>
<keyword evidence="2" id="KW-0479">Metal-binding</keyword>
<evidence type="ECO:0000313" key="9">
    <source>
        <dbReference type="Proteomes" id="UP000635071"/>
    </source>
</evidence>
<name>A0A916ZVM6_9SPHN</name>
<comment type="caution">
    <text evidence="8">The sequence shown here is derived from an EMBL/GenBank/DDBJ whole genome shotgun (WGS) entry which is preliminary data.</text>
</comment>
<dbReference type="InterPro" id="IPR006058">
    <property type="entry name" value="2Fe2S_fd_BS"/>
</dbReference>
<reference evidence="8" key="2">
    <citation type="submission" date="2020-09" db="EMBL/GenBank/DDBJ databases">
        <authorList>
            <person name="Sun Q."/>
            <person name="Zhou Y."/>
        </authorList>
    </citation>
    <scope>NUCLEOTIDE SEQUENCE</scope>
    <source>
        <strain evidence="8">CGMCC 1.15519</strain>
    </source>
</reference>
<feature type="domain" description="2Fe-2S ferredoxin-type" evidence="7">
    <location>
        <begin position="6"/>
        <end position="82"/>
    </location>
</feature>
<gene>
    <name evidence="8" type="ORF">GCM10011529_23190</name>
</gene>
<organism evidence="8 9">
    <name type="scientific">Sandarakinorhabdus glacialis</name>
    <dbReference type="NCBI Taxonomy" id="1614636"/>
    <lineage>
        <taxon>Bacteria</taxon>
        <taxon>Pseudomonadati</taxon>
        <taxon>Pseudomonadota</taxon>
        <taxon>Alphaproteobacteria</taxon>
        <taxon>Sphingomonadales</taxon>
        <taxon>Sphingosinicellaceae</taxon>
        <taxon>Sandarakinorhabdus</taxon>
    </lineage>
</organism>
<dbReference type="PANTHER" id="PTHR44379:SF2">
    <property type="entry name" value="BLR6218 PROTEIN"/>
    <property type="match status" value="1"/>
</dbReference>
<accession>A0A916ZVM6</accession>
<sequence>MGYALSMTKFTVNGNPVHFKMPPETPLLWALRDASNLTGTKYGCGAGLCGACTVHIDGKAQRSCQVPIGSIEGTFVTTIEGLSDDRSHVVQQAWIAEQVPQCGYCQSGMIMAVAAILKEIPEPSDADIDATITNLCRCGTYPRIRRAIHRAARGDVDSGVPGPDTTASEAARMAPSLKAR</sequence>
<dbReference type="GO" id="GO:0051537">
    <property type="term" value="F:2 iron, 2 sulfur cluster binding"/>
    <property type="evidence" value="ECO:0007669"/>
    <property type="project" value="UniProtKB-KW"/>
</dbReference>
<dbReference type="PROSITE" id="PS00197">
    <property type="entry name" value="2FE2S_FER_1"/>
    <property type="match status" value="1"/>
</dbReference>
<dbReference type="InterPro" id="IPR001041">
    <property type="entry name" value="2Fe-2S_ferredoxin-type"/>
</dbReference>
<proteinExistence type="predicted"/>
<evidence type="ECO:0000256" key="6">
    <source>
        <dbReference type="SAM" id="MobiDB-lite"/>
    </source>
</evidence>
<dbReference type="Pfam" id="PF01799">
    <property type="entry name" value="Fer2_2"/>
    <property type="match status" value="1"/>
</dbReference>
<dbReference type="Proteomes" id="UP000635071">
    <property type="component" value="Unassembled WGS sequence"/>
</dbReference>
<dbReference type="Gene3D" id="3.10.20.30">
    <property type="match status" value="1"/>
</dbReference>
<keyword evidence="5" id="KW-0411">Iron-sulfur</keyword>
<evidence type="ECO:0000259" key="7">
    <source>
        <dbReference type="PROSITE" id="PS51085"/>
    </source>
</evidence>
<dbReference type="EMBL" id="BMJM01000008">
    <property type="protein sequence ID" value="GGE16123.1"/>
    <property type="molecule type" value="Genomic_DNA"/>
</dbReference>
<dbReference type="Pfam" id="PF00111">
    <property type="entry name" value="Fer2"/>
    <property type="match status" value="1"/>
</dbReference>
<dbReference type="CDD" id="cd00207">
    <property type="entry name" value="fer2"/>
    <property type="match status" value="1"/>
</dbReference>
<keyword evidence="4" id="KW-0408">Iron</keyword>